<feature type="transmembrane region" description="Helical" evidence="19">
    <location>
        <begin position="172"/>
        <end position="193"/>
    </location>
</feature>
<comment type="caution">
    <text evidence="21">The sequence shown here is derived from an EMBL/GenBank/DDBJ whole genome shotgun (WGS) entry which is preliminary data.</text>
</comment>
<dbReference type="Pfam" id="PF01569">
    <property type="entry name" value="PAP2"/>
    <property type="match status" value="1"/>
</dbReference>
<feature type="transmembrane region" description="Helical" evidence="19">
    <location>
        <begin position="133"/>
        <end position="152"/>
    </location>
</feature>
<dbReference type="InterPro" id="IPR033717">
    <property type="entry name" value="UDPK"/>
</dbReference>
<evidence type="ECO:0000256" key="7">
    <source>
        <dbReference type="ARBA" id="ARBA00022741"/>
    </source>
</evidence>
<keyword evidence="13" id="KW-0594">Phospholipid biosynthesis</keyword>
<comment type="cofactor">
    <cofactor evidence="18">
        <name>Mg(2+)</name>
        <dbReference type="ChEBI" id="CHEBI:18420"/>
    </cofactor>
    <text evidence="18">Mn(2+), Zn(2+), Cd(2+) and Co(2+) support activity to lesser extents.</text>
</comment>
<evidence type="ECO:0000256" key="11">
    <source>
        <dbReference type="ARBA" id="ARBA00023098"/>
    </source>
</evidence>
<feature type="transmembrane region" description="Helical" evidence="19">
    <location>
        <begin position="53"/>
        <end position="72"/>
    </location>
</feature>
<dbReference type="GO" id="GO:0004143">
    <property type="term" value="F:ATP-dependent diacylglycerol kinase activity"/>
    <property type="evidence" value="ECO:0007669"/>
    <property type="project" value="UniProtKB-EC"/>
</dbReference>
<dbReference type="GO" id="GO:0005524">
    <property type="term" value="F:ATP binding"/>
    <property type="evidence" value="ECO:0007669"/>
    <property type="project" value="UniProtKB-KW"/>
</dbReference>
<keyword evidence="7 17" id="KW-0547">Nucleotide-binding</keyword>
<evidence type="ECO:0000256" key="9">
    <source>
        <dbReference type="ARBA" id="ARBA00022840"/>
    </source>
</evidence>
<evidence type="ECO:0000256" key="14">
    <source>
        <dbReference type="ARBA" id="ARBA00023264"/>
    </source>
</evidence>
<evidence type="ECO:0000256" key="12">
    <source>
        <dbReference type="ARBA" id="ARBA00023136"/>
    </source>
</evidence>
<feature type="transmembrane region" description="Helical" evidence="19">
    <location>
        <begin position="213"/>
        <end position="232"/>
    </location>
</feature>
<keyword evidence="6 19" id="KW-0812">Transmembrane</keyword>
<keyword evidence="8 21" id="KW-0418">Kinase</keyword>
<dbReference type="InterPro" id="IPR000829">
    <property type="entry name" value="DAGK"/>
</dbReference>
<evidence type="ECO:0000259" key="20">
    <source>
        <dbReference type="Pfam" id="PF01569"/>
    </source>
</evidence>
<feature type="binding site" evidence="17">
    <location>
        <position position="73"/>
    </location>
    <ligand>
        <name>ATP</name>
        <dbReference type="ChEBI" id="CHEBI:30616"/>
    </ligand>
</feature>
<feature type="domain" description="Phosphatidic acid phosphatase type 2/haloperoxidase" evidence="20">
    <location>
        <begin position="157"/>
        <end position="230"/>
    </location>
</feature>
<organism evidence="21 22">
    <name type="scientific">Halanaerobacter jeridensis</name>
    <dbReference type="NCBI Taxonomy" id="706427"/>
    <lineage>
        <taxon>Bacteria</taxon>
        <taxon>Bacillati</taxon>
        <taxon>Bacillota</taxon>
        <taxon>Clostridia</taxon>
        <taxon>Halanaerobiales</taxon>
        <taxon>Halobacteroidaceae</taxon>
        <taxon>Halanaerobacter</taxon>
    </lineage>
</organism>
<keyword evidence="11" id="KW-0443">Lipid metabolism</keyword>
<evidence type="ECO:0000256" key="10">
    <source>
        <dbReference type="ARBA" id="ARBA00022989"/>
    </source>
</evidence>
<keyword evidence="18" id="KW-0479">Metal-binding</keyword>
<dbReference type="Pfam" id="PF01219">
    <property type="entry name" value="DAGK_prokar"/>
    <property type="match status" value="1"/>
</dbReference>
<proteinExistence type="inferred from homology"/>
<dbReference type="Gene3D" id="1.10.287.3610">
    <property type="match status" value="1"/>
</dbReference>
<evidence type="ECO:0000256" key="1">
    <source>
        <dbReference type="ARBA" id="ARBA00004651"/>
    </source>
</evidence>
<feature type="binding site" evidence="17">
    <location>
        <begin position="91"/>
        <end position="92"/>
    </location>
    <ligand>
        <name>ATP</name>
        <dbReference type="ChEBI" id="CHEBI:30616"/>
    </ligand>
</feature>
<protein>
    <submittedName>
        <fullName evidence="21">Diacylglycerol kinase (ATP)</fullName>
        <ecNumber evidence="21">2.7.1.107</ecNumber>
    </submittedName>
</protein>
<evidence type="ECO:0000313" key="22">
    <source>
        <dbReference type="Proteomes" id="UP000774000"/>
    </source>
</evidence>
<feature type="binding site" evidence="18">
    <location>
        <position position="25"/>
    </location>
    <ligand>
        <name>a divalent metal cation</name>
        <dbReference type="ChEBI" id="CHEBI:60240"/>
    </ligand>
</feature>
<gene>
    <name evidence="21" type="ORF">JOC47_001080</name>
</gene>
<evidence type="ECO:0000256" key="8">
    <source>
        <dbReference type="ARBA" id="ARBA00022777"/>
    </source>
</evidence>
<feature type="binding site" evidence="17">
    <location>
        <position position="25"/>
    </location>
    <ligand>
        <name>ATP</name>
        <dbReference type="ChEBI" id="CHEBI:30616"/>
    </ligand>
</feature>
<evidence type="ECO:0000256" key="3">
    <source>
        <dbReference type="ARBA" id="ARBA00022475"/>
    </source>
</evidence>
<accession>A0A938XR88</accession>
<dbReference type="GO" id="GO:0046872">
    <property type="term" value="F:metal ion binding"/>
    <property type="evidence" value="ECO:0007669"/>
    <property type="project" value="UniProtKB-KW"/>
</dbReference>
<evidence type="ECO:0000313" key="21">
    <source>
        <dbReference type="EMBL" id="MBM7556244.1"/>
    </source>
</evidence>
<keyword evidence="9 17" id="KW-0067">ATP-binding</keyword>
<keyword evidence="4" id="KW-0444">Lipid biosynthesis</keyword>
<feature type="transmembrane region" description="Helical" evidence="19">
    <location>
        <begin position="30"/>
        <end position="47"/>
    </location>
</feature>
<dbReference type="InterPro" id="IPR000326">
    <property type="entry name" value="PAP2/HPO"/>
</dbReference>
<dbReference type="Gene3D" id="1.20.144.10">
    <property type="entry name" value="Phosphatidic acid phosphatase type 2/haloperoxidase"/>
    <property type="match status" value="1"/>
</dbReference>
<comment type="subcellular location">
    <subcellularLocation>
        <location evidence="1">Cell membrane</location>
        <topology evidence="1">Multi-pass membrane protein</topology>
    </subcellularLocation>
</comment>
<feature type="transmembrane region" description="Helical" evidence="19">
    <location>
        <begin position="93"/>
        <end position="113"/>
    </location>
</feature>
<dbReference type="EC" id="2.7.1.107" evidence="21"/>
<evidence type="ECO:0000256" key="15">
    <source>
        <dbReference type="PIRSR" id="PIRSR600829-1"/>
    </source>
</evidence>
<keyword evidence="3" id="KW-1003">Cell membrane</keyword>
<keyword evidence="14" id="KW-1208">Phospholipid metabolism</keyword>
<sequence>MKILKKLTDSFNNAIVGVAKAFVLERNLKIHFVVAIIVMVSSLLLNINEMELLILLLTASGVIVAEIFNTAIEKVCDLITEDYHQQIKLIKDISAGAVLITATSAIVVGYVIFSRKLDLTLNLLFKLRNNVMHITFLSLSIVVVIVTVFKLYFKRGTPLHGGMPSGHTATAFCLLTIIAAITEDVLVLGLSLVLTTLVAQSRVESGVHKLKEVFWGAVVGLAIGIIVLQLLYL</sequence>
<reference evidence="21" key="1">
    <citation type="submission" date="2021-01" db="EMBL/GenBank/DDBJ databases">
        <title>Genomic Encyclopedia of Type Strains, Phase IV (KMG-IV): sequencing the most valuable type-strain genomes for metagenomic binning, comparative biology and taxonomic classification.</title>
        <authorList>
            <person name="Goeker M."/>
        </authorList>
    </citation>
    <scope>NUCLEOTIDE SEQUENCE</scope>
    <source>
        <strain evidence="21">DSM 23230</strain>
    </source>
</reference>
<dbReference type="Proteomes" id="UP000774000">
    <property type="component" value="Unassembled WGS sequence"/>
</dbReference>
<evidence type="ECO:0000256" key="17">
    <source>
        <dbReference type="PIRSR" id="PIRSR600829-3"/>
    </source>
</evidence>
<evidence type="ECO:0000256" key="19">
    <source>
        <dbReference type="SAM" id="Phobius"/>
    </source>
</evidence>
<feature type="binding site" evidence="18">
    <location>
        <position position="73"/>
    </location>
    <ligand>
        <name>a divalent metal cation</name>
        <dbReference type="ChEBI" id="CHEBI:60240"/>
    </ligand>
</feature>
<comment type="similarity">
    <text evidence="2">Belongs to the bacterial diacylglycerol kinase family.</text>
</comment>
<dbReference type="InterPro" id="IPR036945">
    <property type="entry name" value="DAGK_sf"/>
</dbReference>
<evidence type="ECO:0000256" key="6">
    <source>
        <dbReference type="ARBA" id="ARBA00022692"/>
    </source>
</evidence>
<keyword evidence="18" id="KW-0460">Magnesium</keyword>
<evidence type="ECO:0000256" key="2">
    <source>
        <dbReference type="ARBA" id="ARBA00005967"/>
    </source>
</evidence>
<keyword evidence="22" id="KW-1185">Reference proteome</keyword>
<dbReference type="EMBL" id="JAFBDQ010000004">
    <property type="protein sequence ID" value="MBM7556244.1"/>
    <property type="molecule type" value="Genomic_DNA"/>
</dbReference>
<evidence type="ECO:0000256" key="13">
    <source>
        <dbReference type="ARBA" id="ARBA00023209"/>
    </source>
</evidence>
<dbReference type="GO" id="GO:0008654">
    <property type="term" value="P:phospholipid biosynthetic process"/>
    <property type="evidence" value="ECO:0007669"/>
    <property type="project" value="UniProtKB-KW"/>
</dbReference>
<evidence type="ECO:0000256" key="16">
    <source>
        <dbReference type="PIRSR" id="PIRSR600829-2"/>
    </source>
</evidence>
<dbReference type="PANTHER" id="PTHR34299:SF1">
    <property type="entry name" value="DIACYLGLYCEROL KINASE"/>
    <property type="match status" value="1"/>
</dbReference>
<keyword evidence="12 19" id="KW-0472">Membrane</keyword>
<dbReference type="AlphaFoldDB" id="A0A938XR88"/>
<dbReference type="RefSeq" id="WP_204700974.1">
    <property type="nucleotide sequence ID" value="NZ_JAFBDQ010000004.1"/>
</dbReference>
<keyword evidence="5 21" id="KW-0808">Transferase</keyword>
<name>A0A938XR88_9FIRM</name>
<dbReference type="CDD" id="cd14265">
    <property type="entry name" value="UDPK_IM_like"/>
    <property type="match status" value="1"/>
</dbReference>
<evidence type="ECO:0000256" key="4">
    <source>
        <dbReference type="ARBA" id="ARBA00022516"/>
    </source>
</evidence>
<evidence type="ECO:0000256" key="18">
    <source>
        <dbReference type="PIRSR" id="PIRSR600829-4"/>
    </source>
</evidence>
<dbReference type="PANTHER" id="PTHR34299">
    <property type="entry name" value="DIACYLGLYCEROL KINASE"/>
    <property type="match status" value="1"/>
</dbReference>
<dbReference type="GO" id="GO:0005886">
    <property type="term" value="C:plasma membrane"/>
    <property type="evidence" value="ECO:0007669"/>
    <property type="project" value="UniProtKB-SubCell"/>
</dbReference>
<keyword evidence="10 19" id="KW-1133">Transmembrane helix</keyword>
<dbReference type="SUPFAM" id="SSF48317">
    <property type="entry name" value="Acid phosphatase/Vanadium-dependent haloperoxidase"/>
    <property type="match status" value="1"/>
</dbReference>
<feature type="active site" description="Proton acceptor" evidence="15">
    <location>
        <position position="66"/>
    </location>
</feature>
<feature type="binding site" evidence="16">
    <location>
        <position position="66"/>
    </location>
    <ligand>
        <name>substrate</name>
    </ligand>
</feature>
<evidence type="ECO:0000256" key="5">
    <source>
        <dbReference type="ARBA" id="ARBA00022679"/>
    </source>
</evidence>
<dbReference type="InterPro" id="IPR036938">
    <property type="entry name" value="PAP2/HPO_sf"/>
</dbReference>